<comment type="caution">
    <text evidence="2">The sequence shown here is derived from an EMBL/GenBank/DDBJ whole genome shotgun (WGS) entry which is preliminary data.</text>
</comment>
<dbReference type="Gene3D" id="3.40.470.10">
    <property type="entry name" value="Uracil-DNA glycosylase-like domain"/>
    <property type="match status" value="1"/>
</dbReference>
<keyword evidence="2" id="KW-0326">Glycosidase</keyword>
<accession>A0ABS1J0M4</accession>
<dbReference type="CDD" id="cd10032">
    <property type="entry name" value="UDG-F6_HDG"/>
    <property type="match status" value="1"/>
</dbReference>
<gene>
    <name evidence="2" type="ORF">JJN12_07485</name>
</gene>
<dbReference type="SMART" id="SM00987">
    <property type="entry name" value="UreE_C"/>
    <property type="match status" value="1"/>
</dbReference>
<dbReference type="EC" id="3.2.2.15" evidence="2"/>
<organism evidence="2 3">
    <name type="scientific">Catonella massiliensis</name>
    <dbReference type="NCBI Taxonomy" id="2799636"/>
    <lineage>
        <taxon>Bacteria</taxon>
        <taxon>Bacillati</taxon>
        <taxon>Bacillota</taxon>
        <taxon>Clostridia</taxon>
        <taxon>Lachnospirales</taxon>
        <taxon>Lachnospiraceae</taxon>
        <taxon>Catonella</taxon>
    </lineage>
</organism>
<sequence length="163" mass="18662">MTKYSFPPLIDYSSKILVLGSLPGEESLKQAQYYAHPRNAFWKIMFIVFNEVYSEDYSAKCELLLKNHIALWDMVHSGNRKGSLDSDIKNEIPNDIEGLLNQYQGISTILLNGKKAEAMYNRYFSQIPINTITLPSTSPANARLNFEEKLNLWKEAINPQNLT</sequence>
<proteinExistence type="predicted"/>
<dbReference type="SUPFAM" id="SSF52141">
    <property type="entry name" value="Uracil-DNA glycosylase-like"/>
    <property type="match status" value="1"/>
</dbReference>
<dbReference type="Pfam" id="PF03167">
    <property type="entry name" value="UDG"/>
    <property type="match status" value="1"/>
</dbReference>
<dbReference type="RefSeq" id="WP_208429090.1">
    <property type="nucleotide sequence ID" value="NZ_JAEPRJ010000001.1"/>
</dbReference>
<keyword evidence="3" id="KW-1185">Reference proteome</keyword>
<name>A0ABS1J0M4_9FIRM</name>
<dbReference type="InterPro" id="IPR005122">
    <property type="entry name" value="Uracil-DNA_glycosylase-like"/>
</dbReference>
<evidence type="ECO:0000313" key="2">
    <source>
        <dbReference type="EMBL" id="MBK5897617.1"/>
    </source>
</evidence>
<reference evidence="2 3" key="1">
    <citation type="submission" date="2021-01" db="EMBL/GenBank/DDBJ databases">
        <title>Isolation and description of Catonella massiliensis sp. nov., a novel Catonella species, isolated from a stable periodontitis subject.</title>
        <authorList>
            <person name="Antezack A."/>
            <person name="Boxberger M."/>
            <person name="La Scola B."/>
            <person name="Monnet-Corti V."/>
        </authorList>
    </citation>
    <scope>NUCLEOTIDE SEQUENCE [LARGE SCALE GENOMIC DNA]</scope>
    <source>
        <strain evidence="2 3">Marseille-Q4567</strain>
    </source>
</reference>
<dbReference type="SMART" id="SM00986">
    <property type="entry name" value="UDG"/>
    <property type="match status" value="1"/>
</dbReference>
<feature type="domain" description="Uracil-DNA glycosylase-like" evidence="1">
    <location>
        <begin position="7"/>
        <end position="157"/>
    </location>
</feature>
<evidence type="ECO:0000259" key="1">
    <source>
        <dbReference type="SMART" id="SM00986"/>
    </source>
</evidence>
<dbReference type="InterPro" id="IPR036895">
    <property type="entry name" value="Uracil-DNA_glycosylase-like_sf"/>
</dbReference>
<dbReference type="NCBIfam" id="TIGR04274">
    <property type="entry name" value="hypoxanDNAglyco"/>
    <property type="match status" value="1"/>
</dbReference>
<dbReference type="Proteomes" id="UP000604730">
    <property type="component" value="Unassembled WGS sequence"/>
</dbReference>
<keyword evidence="2" id="KW-0378">Hydrolase</keyword>
<dbReference type="EMBL" id="JAEPRJ010000001">
    <property type="protein sequence ID" value="MBK5897617.1"/>
    <property type="molecule type" value="Genomic_DNA"/>
</dbReference>
<dbReference type="GO" id="GO:0033958">
    <property type="term" value="F:DNA-deoxyinosine glycosylase activity"/>
    <property type="evidence" value="ECO:0007669"/>
    <property type="project" value="UniProtKB-EC"/>
</dbReference>
<dbReference type="InterPro" id="IPR026353">
    <property type="entry name" value="Hypoxan-DNA_Glyclase"/>
</dbReference>
<evidence type="ECO:0000313" key="3">
    <source>
        <dbReference type="Proteomes" id="UP000604730"/>
    </source>
</evidence>
<protein>
    <submittedName>
        <fullName evidence="2">DNA-deoxyinosine glycosylase</fullName>
        <ecNumber evidence="2">3.2.2.15</ecNumber>
    </submittedName>
</protein>